<evidence type="ECO:0000256" key="11">
    <source>
        <dbReference type="ARBA" id="ARBA00022881"/>
    </source>
</evidence>
<reference evidence="18" key="1">
    <citation type="submission" date="2012-12" db="EMBL/GenBank/DDBJ databases">
        <title>Campylobacter jejuni genomes exhibit notable GC variation within housekeeping genes.</title>
        <authorList>
            <person name="Mohan V."/>
            <person name="Stevenson M."/>
        </authorList>
    </citation>
    <scope>NUCLEOTIDE SEQUENCE</scope>
    <source>
        <strain evidence="18">H704a</strain>
    </source>
</reference>
<dbReference type="FunFam" id="1.20.1580.10:FF:000002">
    <property type="entry name" value="UvrABC system protein A"/>
    <property type="match status" value="1"/>
</dbReference>
<accession>M4MAQ4</accession>
<dbReference type="NCBIfam" id="TIGR00630">
    <property type="entry name" value="uvra"/>
    <property type="match status" value="1"/>
</dbReference>
<keyword evidence="6" id="KW-0227">DNA damage</keyword>
<keyword evidence="4" id="KW-0677">Repeat</keyword>
<evidence type="ECO:0000256" key="6">
    <source>
        <dbReference type="ARBA" id="ARBA00022763"/>
    </source>
</evidence>
<dbReference type="InterPro" id="IPR004602">
    <property type="entry name" value="UvrA"/>
</dbReference>
<evidence type="ECO:0000256" key="8">
    <source>
        <dbReference type="ARBA" id="ARBA00022771"/>
    </source>
</evidence>
<evidence type="ECO:0000256" key="16">
    <source>
        <dbReference type="ARBA" id="ARBA00042156"/>
    </source>
</evidence>
<evidence type="ECO:0000256" key="5">
    <source>
        <dbReference type="ARBA" id="ARBA00022741"/>
    </source>
</evidence>
<evidence type="ECO:0000256" key="14">
    <source>
        <dbReference type="ARBA" id="ARBA00038000"/>
    </source>
</evidence>
<dbReference type="PANTHER" id="PTHR43152">
    <property type="entry name" value="UVRABC SYSTEM PROTEIN A"/>
    <property type="match status" value="1"/>
</dbReference>
<keyword evidence="9" id="KW-0862">Zinc</keyword>
<dbReference type="InterPro" id="IPR017871">
    <property type="entry name" value="ABC_transporter-like_CS"/>
</dbReference>
<dbReference type="Gene3D" id="1.10.8.280">
    <property type="entry name" value="ABC transporter ATPase domain-like"/>
    <property type="match status" value="1"/>
</dbReference>
<dbReference type="InterPro" id="IPR027417">
    <property type="entry name" value="P-loop_NTPase"/>
</dbReference>
<keyword evidence="11" id="KW-0267">Excision nuclease</keyword>
<dbReference type="AlphaFoldDB" id="M4MAQ4"/>
<evidence type="ECO:0000256" key="12">
    <source>
        <dbReference type="ARBA" id="ARBA00023125"/>
    </source>
</evidence>
<dbReference type="GO" id="GO:0016887">
    <property type="term" value="F:ATP hydrolysis activity"/>
    <property type="evidence" value="ECO:0007669"/>
    <property type="project" value="InterPro"/>
</dbReference>
<keyword evidence="8" id="KW-0863">Zinc-finger</keyword>
<dbReference type="Pfam" id="PF17755">
    <property type="entry name" value="UvrA_DNA-bind"/>
    <property type="match status" value="1"/>
</dbReference>
<evidence type="ECO:0000256" key="4">
    <source>
        <dbReference type="ARBA" id="ARBA00022737"/>
    </source>
</evidence>
<dbReference type="GO" id="GO:0005524">
    <property type="term" value="F:ATP binding"/>
    <property type="evidence" value="ECO:0007669"/>
    <property type="project" value="UniProtKB-KW"/>
</dbReference>
<dbReference type="InterPro" id="IPR003439">
    <property type="entry name" value="ABC_transporter-like_ATP-bd"/>
</dbReference>
<dbReference type="EMBL" id="KC408814">
    <property type="protein sequence ID" value="AGG58785.1"/>
    <property type="molecule type" value="Genomic_DNA"/>
</dbReference>
<dbReference type="Pfam" id="PF17760">
    <property type="entry name" value="UvrA_inter"/>
    <property type="match status" value="1"/>
</dbReference>
<evidence type="ECO:0000256" key="10">
    <source>
        <dbReference type="ARBA" id="ARBA00022840"/>
    </source>
</evidence>
<evidence type="ECO:0000256" key="7">
    <source>
        <dbReference type="ARBA" id="ARBA00022769"/>
    </source>
</evidence>
<dbReference type="PANTHER" id="PTHR43152:SF3">
    <property type="entry name" value="UVRABC SYSTEM PROTEIN A"/>
    <property type="match status" value="1"/>
</dbReference>
<evidence type="ECO:0000313" key="18">
    <source>
        <dbReference type="EMBL" id="AGG58785.1"/>
    </source>
</evidence>
<keyword evidence="5" id="KW-0547">Nucleotide-binding</keyword>
<evidence type="ECO:0000259" key="17">
    <source>
        <dbReference type="PROSITE" id="PS50893"/>
    </source>
</evidence>
<dbReference type="GO" id="GO:0008270">
    <property type="term" value="F:zinc ion binding"/>
    <property type="evidence" value="ECO:0007669"/>
    <property type="project" value="UniProtKB-KW"/>
</dbReference>
<dbReference type="PROSITE" id="PS50893">
    <property type="entry name" value="ABC_TRANSPORTER_2"/>
    <property type="match status" value="1"/>
</dbReference>
<dbReference type="GO" id="GO:0003677">
    <property type="term" value="F:DNA binding"/>
    <property type="evidence" value="ECO:0007669"/>
    <property type="project" value="UniProtKB-KW"/>
</dbReference>
<evidence type="ECO:0000256" key="1">
    <source>
        <dbReference type="ARBA" id="ARBA00004496"/>
    </source>
</evidence>
<sequence length="941" mass="105617">MNDTIKIIGARENNLKNIHLEIPKNKLIIFTGLSGSGKSTLAFGTLYAEGQRRYIESLSAYARQFLDKVGKPDVDKIEGLTPAIAIDQKTTSKNPRSTVGTITEIYDYLRLLYARVGIQHCHQCGQKISSMSVSDIVSEILKFPKGAKIIIYAPLIREKKGTYADLLENLRNKGYVRAQIDGVLVRLDEEIELAKTKKHTIKLVIDRLKIQEDLLSRLASDIEKGLQESFGEIEIEVLNHEEINLNKHYHFSEHSACFDCKISFVPLEPLSFSFNSPKGACEACDGLGIRYTLDMKKIIDENLSLENGAVKIMYGFNKSYYYKFLIAFCEQNEIPIKIPFMQLNEEQKRLVLYGNAKTIEFLWKRNRLKRTFEGVVKMAYEMLKDEKDLAEYMSEKICKDCGGHRLKPESLAVKVAKKSLGEILDMSIEDSTAFFADEKNFSYLSEQQKLISKPILKEINERLFFLYDVGLGYLSLGRDARTISGGEAQRIRIASQIGSGLSGVMYVLDEPSIGLHERDTAKLIKTLRNLQQKGNTLIVVEHDKMTIEEADFIVDIGPKAGKFGGEVVFSGTYKELLKSKSETALYMNGKKQISQLQNRTQKEWLELKNVNINNIQDLSVKFPLQNLVAITGVSGSGKSSLILQTLLPFAQEELNRAKKVKKLGGVQIEGLEKLDKVIYLDQSPIGRTPRSNPATYTGAMDEIRNLFAATKEAKMRGYKAGRFSFNVKGGRCEKCSGDGEIKIEMHFLPDVMVVCDTCGGKRYNDATLEIKYKGKNISEILNMSVLEASEFFTAVPKIKQKLDTLVKVGLDYLTLGQNATTLSGGEAQRIKLAKELSRSDTGKTLYILDEPTTGLHFEDVNKLILVLQHLVDLKNSVFVIEHNLDVIKNADYIIDMGPEGGVKGGKVISTGSVEKVAKEHKKTRSYTGYYLDLELKNTQKS</sequence>
<dbReference type="NCBIfam" id="NF001503">
    <property type="entry name" value="PRK00349.1"/>
    <property type="match status" value="1"/>
</dbReference>
<keyword evidence="3" id="KW-0479">Metal-binding</keyword>
<keyword evidence="10" id="KW-0067">ATP-binding</keyword>
<keyword evidence="13" id="KW-0234">DNA repair</keyword>
<dbReference type="GO" id="GO:0009380">
    <property type="term" value="C:excinuclease repair complex"/>
    <property type="evidence" value="ECO:0007669"/>
    <property type="project" value="InterPro"/>
</dbReference>
<dbReference type="InterPro" id="IPR041552">
    <property type="entry name" value="UvrA_DNA-bd"/>
</dbReference>
<dbReference type="GO" id="GO:0006289">
    <property type="term" value="P:nucleotide-excision repair"/>
    <property type="evidence" value="ECO:0007669"/>
    <property type="project" value="InterPro"/>
</dbReference>
<dbReference type="GO" id="GO:0005737">
    <property type="term" value="C:cytoplasm"/>
    <property type="evidence" value="ECO:0007669"/>
    <property type="project" value="UniProtKB-SubCell"/>
</dbReference>
<dbReference type="SUPFAM" id="SSF52540">
    <property type="entry name" value="P-loop containing nucleoside triphosphate hydrolases"/>
    <property type="match status" value="2"/>
</dbReference>
<dbReference type="CDD" id="cd03271">
    <property type="entry name" value="ABC_UvrA_II"/>
    <property type="match status" value="1"/>
</dbReference>
<evidence type="ECO:0000256" key="13">
    <source>
        <dbReference type="ARBA" id="ARBA00023204"/>
    </source>
</evidence>
<protein>
    <recommendedName>
        <fullName evidence="15">UvrABC system protein A</fullName>
    </recommendedName>
    <alternativeName>
        <fullName evidence="16">Excinuclease ABC subunit A</fullName>
    </alternativeName>
</protein>
<dbReference type="InterPro" id="IPR013815">
    <property type="entry name" value="ATP_grasp_subdomain_1"/>
</dbReference>
<evidence type="ECO:0000256" key="2">
    <source>
        <dbReference type="ARBA" id="ARBA00022490"/>
    </source>
</evidence>
<comment type="subcellular location">
    <subcellularLocation>
        <location evidence="1">Cytoplasm</location>
    </subcellularLocation>
</comment>
<keyword evidence="2" id="KW-0963">Cytoplasm</keyword>
<dbReference type="CDD" id="cd03270">
    <property type="entry name" value="ABC_UvrA_I"/>
    <property type="match status" value="1"/>
</dbReference>
<dbReference type="Gene3D" id="3.30.1490.20">
    <property type="entry name" value="ATP-grasp fold, A domain"/>
    <property type="match status" value="1"/>
</dbReference>
<evidence type="ECO:0000256" key="3">
    <source>
        <dbReference type="ARBA" id="ARBA00022723"/>
    </source>
</evidence>
<dbReference type="Gene3D" id="3.40.50.300">
    <property type="entry name" value="P-loop containing nucleotide triphosphate hydrolases"/>
    <property type="match status" value="2"/>
</dbReference>
<dbReference type="InterPro" id="IPR041102">
    <property type="entry name" value="UvrA_inter"/>
</dbReference>
<dbReference type="Gene3D" id="1.20.1580.10">
    <property type="entry name" value="ABC transporter ATPase like domain"/>
    <property type="match status" value="2"/>
</dbReference>
<evidence type="ECO:0000256" key="15">
    <source>
        <dbReference type="ARBA" id="ARBA00039316"/>
    </source>
</evidence>
<dbReference type="GO" id="GO:0004518">
    <property type="term" value="F:nuclease activity"/>
    <property type="evidence" value="ECO:0007669"/>
    <property type="project" value="UniProtKB-KW"/>
</dbReference>
<feature type="domain" description="ABC transporter" evidence="17">
    <location>
        <begin position="594"/>
        <end position="923"/>
    </location>
</feature>
<gene>
    <name evidence="18" type="primary">uvrA</name>
    <name evidence="18" type="ORF">Cj0342c</name>
</gene>
<proteinExistence type="inferred from homology"/>
<name>M4MAQ4_CAMJU</name>
<evidence type="ECO:0000256" key="9">
    <source>
        <dbReference type="ARBA" id="ARBA00022833"/>
    </source>
</evidence>
<keyword evidence="7" id="KW-0228">DNA excision</keyword>
<comment type="similarity">
    <text evidence="14">Belongs to the ABC transporter superfamily. UvrA family.</text>
</comment>
<keyword evidence="12" id="KW-0238">DNA-binding</keyword>
<dbReference type="PROSITE" id="PS00211">
    <property type="entry name" value="ABC_TRANSPORTER_1"/>
    <property type="match status" value="2"/>
</dbReference>
<organism evidence="18">
    <name type="scientific">Campylobacter jejuni subsp. jejuni</name>
    <dbReference type="NCBI Taxonomy" id="32022"/>
    <lineage>
        <taxon>Bacteria</taxon>
        <taxon>Pseudomonadati</taxon>
        <taxon>Campylobacterota</taxon>
        <taxon>Epsilonproteobacteria</taxon>
        <taxon>Campylobacterales</taxon>
        <taxon>Campylobacteraceae</taxon>
        <taxon>Campylobacter</taxon>
    </lineage>
</organism>